<dbReference type="Proteomes" id="UP001108027">
    <property type="component" value="Unassembled WGS sequence"/>
</dbReference>
<feature type="binding site" description="axial binding residue" evidence="5">
    <location>
        <position position="36"/>
    </location>
    <ligand>
        <name>heme c</name>
        <dbReference type="ChEBI" id="CHEBI:61717"/>
        <label>1</label>
    </ligand>
    <ligandPart>
        <name>Fe</name>
        <dbReference type="ChEBI" id="CHEBI:18248"/>
    </ligandPart>
</feature>
<dbReference type="PANTHER" id="PTHR33751">
    <property type="entry name" value="CBB3-TYPE CYTOCHROME C OXIDASE SUBUNIT FIXP"/>
    <property type="match status" value="1"/>
</dbReference>
<feature type="domain" description="Cytochrome c" evidence="7">
    <location>
        <begin position="19"/>
        <end position="198"/>
    </location>
</feature>
<feature type="binding site" description="covalent" evidence="4">
    <location>
        <position position="132"/>
    </location>
    <ligand>
        <name>heme c</name>
        <dbReference type="ChEBI" id="CHEBI:61717"/>
        <label>2</label>
    </ligand>
</feature>
<sequence length="207" mass="21175">MARWFVVLGLCLLFPSAFAQSPDGAPAAAGSCVACHGAEGQGSGAFPHLAGLGEAYLRRQLDAFASGERVNAIMKPIASGLSESQRQAVAGYFSGLEMAPTEAAGGPPPDGPGRTLAVHGRWQQDLPACVQCHGPGGQGIGEDFPPLAGQPAAYLEDQLKAWRAGNRPAGPQGLMGHIAERLDDDDLKAVAAYFAALPAATAEAGDD</sequence>
<dbReference type="InterPro" id="IPR024167">
    <property type="entry name" value="Cytochrome_c4-like"/>
</dbReference>
<dbReference type="PROSITE" id="PS51007">
    <property type="entry name" value="CYTC"/>
    <property type="match status" value="1"/>
</dbReference>
<dbReference type="SUPFAM" id="SSF46626">
    <property type="entry name" value="Cytochrome c"/>
    <property type="match status" value="2"/>
</dbReference>
<evidence type="ECO:0000256" key="5">
    <source>
        <dbReference type="PIRSR" id="PIRSR000005-2"/>
    </source>
</evidence>
<evidence type="ECO:0000256" key="1">
    <source>
        <dbReference type="ARBA" id="ARBA00022617"/>
    </source>
</evidence>
<keyword evidence="2 5" id="KW-0479">Metal-binding</keyword>
<accession>A0A9Q3YL12</accession>
<dbReference type="PIRSF" id="PIRSF000005">
    <property type="entry name" value="Cytochrome_c4"/>
    <property type="match status" value="1"/>
</dbReference>
<feature type="signal peptide" evidence="6">
    <location>
        <begin position="1"/>
        <end position="19"/>
    </location>
</feature>
<feature type="chain" id="PRO_5040444952" evidence="6">
    <location>
        <begin position="20"/>
        <end position="207"/>
    </location>
</feature>
<comment type="caution">
    <text evidence="8">The sequence shown here is derived from an EMBL/GenBank/DDBJ whole genome shotgun (WGS) entry which is preliminary data.</text>
</comment>
<dbReference type="RefSeq" id="WP_228232572.1">
    <property type="nucleotide sequence ID" value="NZ_JAJGNA010000001.1"/>
</dbReference>
<reference evidence="8" key="1">
    <citation type="submission" date="2021-10" db="EMBL/GenBank/DDBJ databases">
        <title>The diversity and Nitrogen Metabolism of Culturable Nitrate-Utilizing Bacteria Within the Oxygen Minimum Zone of the Changjiang (Yangtze River)Estuary.</title>
        <authorList>
            <person name="Zhang D."/>
            <person name="Zheng J."/>
            <person name="Liu S."/>
            <person name="He W."/>
        </authorList>
    </citation>
    <scope>NUCLEOTIDE SEQUENCE</scope>
    <source>
        <strain evidence="8">FXH-223</strain>
    </source>
</reference>
<proteinExistence type="predicted"/>
<feature type="binding site" description="covalent" evidence="4">
    <location>
        <position position="129"/>
    </location>
    <ligand>
        <name>heme c</name>
        <dbReference type="ChEBI" id="CHEBI:61717"/>
        <label>2</label>
    </ligand>
</feature>
<dbReference type="InterPro" id="IPR036909">
    <property type="entry name" value="Cyt_c-like_dom_sf"/>
</dbReference>
<evidence type="ECO:0000256" key="2">
    <source>
        <dbReference type="ARBA" id="ARBA00022723"/>
    </source>
</evidence>
<dbReference type="AlphaFoldDB" id="A0A9Q3YL12"/>
<gene>
    <name evidence="8" type="ORF">LL252_02010</name>
</gene>
<evidence type="ECO:0000313" key="8">
    <source>
        <dbReference type="EMBL" id="MCC4307334.1"/>
    </source>
</evidence>
<feature type="binding site" description="covalent" evidence="4">
    <location>
        <position position="32"/>
    </location>
    <ligand>
        <name>heme c</name>
        <dbReference type="ChEBI" id="CHEBI:61717"/>
        <label>1</label>
    </ligand>
</feature>
<dbReference type="GO" id="GO:0042597">
    <property type="term" value="C:periplasmic space"/>
    <property type="evidence" value="ECO:0007669"/>
    <property type="project" value="InterPro"/>
</dbReference>
<evidence type="ECO:0000256" key="4">
    <source>
        <dbReference type="PIRSR" id="PIRSR000005-1"/>
    </source>
</evidence>
<feature type="binding site" description="axial binding residue" evidence="5">
    <location>
        <position position="175"/>
    </location>
    <ligand>
        <name>heme c</name>
        <dbReference type="ChEBI" id="CHEBI:61717"/>
        <label>2</label>
    </ligand>
    <ligandPart>
        <name>Fe</name>
        <dbReference type="ChEBI" id="CHEBI:18248"/>
    </ligandPart>
</feature>
<evidence type="ECO:0000256" key="6">
    <source>
        <dbReference type="SAM" id="SignalP"/>
    </source>
</evidence>
<evidence type="ECO:0000259" key="7">
    <source>
        <dbReference type="PROSITE" id="PS51007"/>
    </source>
</evidence>
<keyword evidence="9" id="KW-1185">Reference proteome</keyword>
<feature type="binding site" description="axial binding residue" evidence="5">
    <location>
        <position position="133"/>
    </location>
    <ligand>
        <name>heme c</name>
        <dbReference type="ChEBI" id="CHEBI:61717"/>
        <label>2</label>
    </ligand>
    <ligandPart>
        <name>Fe</name>
        <dbReference type="ChEBI" id="CHEBI:18248"/>
    </ligandPart>
</feature>
<evidence type="ECO:0000313" key="9">
    <source>
        <dbReference type="Proteomes" id="UP001108027"/>
    </source>
</evidence>
<name>A0A9Q3YL12_9GAMM</name>
<keyword evidence="1 4" id="KW-0349">Heme</keyword>
<dbReference type="GO" id="GO:0005506">
    <property type="term" value="F:iron ion binding"/>
    <property type="evidence" value="ECO:0007669"/>
    <property type="project" value="InterPro"/>
</dbReference>
<dbReference type="InterPro" id="IPR009056">
    <property type="entry name" value="Cyt_c-like_dom"/>
</dbReference>
<dbReference type="PANTHER" id="PTHR33751:SF11">
    <property type="entry name" value="BLL4483 PROTEIN"/>
    <property type="match status" value="1"/>
</dbReference>
<dbReference type="InterPro" id="IPR050597">
    <property type="entry name" value="Cytochrome_c_Oxidase_Subunit"/>
</dbReference>
<dbReference type="Pfam" id="PF00034">
    <property type="entry name" value="Cytochrom_C"/>
    <property type="match status" value="2"/>
</dbReference>
<comment type="PTM">
    <text evidence="4">Binds 2 heme c groups covalently per subunit.</text>
</comment>
<organism evidence="8 9">
    <name type="scientific">Alloalcanivorax marinus</name>
    <dbReference type="NCBI Taxonomy" id="1177169"/>
    <lineage>
        <taxon>Bacteria</taxon>
        <taxon>Pseudomonadati</taxon>
        <taxon>Pseudomonadota</taxon>
        <taxon>Gammaproteobacteria</taxon>
        <taxon>Oceanospirillales</taxon>
        <taxon>Alcanivoracaceae</taxon>
        <taxon>Alloalcanivorax</taxon>
    </lineage>
</organism>
<dbReference type="EMBL" id="JAJGNA010000001">
    <property type="protein sequence ID" value="MCC4307334.1"/>
    <property type="molecule type" value="Genomic_DNA"/>
</dbReference>
<dbReference type="GO" id="GO:0020037">
    <property type="term" value="F:heme binding"/>
    <property type="evidence" value="ECO:0007669"/>
    <property type="project" value="InterPro"/>
</dbReference>
<evidence type="ECO:0000256" key="3">
    <source>
        <dbReference type="ARBA" id="ARBA00023004"/>
    </source>
</evidence>
<feature type="binding site" description="axial binding residue" evidence="5">
    <location>
        <position position="74"/>
    </location>
    <ligand>
        <name>heme c</name>
        <dbReference type="ChEBI" id="CHEBI:61717"/>
        <label>1</label>
    </ligand>
    <ligandPart>
        <name>Fe</name>
        <dbReference type="ChEBI" id="CHEBI:18248"/>
    </ligandPart>
</feature>
<protein>
    <submittedName>
        <fullName evidence="8">Cytochrome c4</fullName>
    </submittedName>
</protein>
<dbReference type="GO" id="GO:0009055">
    <property type="term" value="F:electron transfer activity"/>
    <property type="evidence" value="ECO:0007669"/>
    <property type="project" value="InterPro"/>
</dbReference>
<dbReference type="Gene3D" id="1.10.760.10">
    <property type="entry name" value="Cytochrome c-like domain"/>
    <property type="match status" value="2"/>
</dbReference>
<keyword evidence="6" id="KW-0732">Signal</keyword>
<keyword evidence="3 5" id="KW-0408">Iron</keyword>
<feature type="binding site" description="covalent" evidence="4">
    <location>
        <position position="35"/>
    </location>
    <ligand>
        <name>heme c</name>
        <dbReference type="ChEBI" id="CHEBI:61717"/>
        <label>1</label>
    </ligand>
</feature>